<organism evidence="8 9">
    <name type="scientific">Helicostylum pulchrum</name>
    <dbReference type="NCBI Taxonomy" id="562976"/>
    <lineage>
        <taxon>Eukaryota</taxon>
        <taxon>Fungi</taxon>
        <taxon>Fungi incertae sedis</taxon>
        <taxon>Mucoromycota</taxon>
        <taxon>Mucoromycotina</taxon>
        <taxon>Mucoromycetes</taxon>
        <taxon>Mucorales</taxon>
        <taxon>Mucorineae</taxon>
        <taxon>Mucoraceae</taxon>
        <taxon>Helicostylum</taxon>
    </lineage>
</organism>
<evidence type="ECO:0000256" key="2">
    <source>
        <dbReference type="ARBA" id="ARBA00022737"/>
    </source>
</evidence>
<feature type="repeat" description="PPR" evidence="5">
    <location>
        <begin position="358"/>
        <end position="394"/>
    </location>
</feature>
<comment type="function">
    <text evidence="3">Regulates mitochondrial small subunit maturation by controlling 15S rRNA 5'-end processing. Localizes to the 5' precursor of the 15S rRNA in a position that is subsequently occupied by mS47 in the mature yeast mtSSU. Uses structure and sequence-specific RNA recognition, binding to a single-stranded region of the precursor and specifically recognizing bases -6 to -1. The exchange of Ccm1 for mS47 is coupled to the irreversible removal of precursor rRNA that is accompanied by conformational changes of the mitoribosomal proteins uS5m and mS26. These conformational changes signal completion of 5'-end rRNA processing through protection of the mature 5'-end of the 15S rRNA and stabilization of mS47. The removal of the 5' precursor together with the dissociation of Ccm1 may be catalyzed by the 5'-3' exoribonuclease Pet127. Involved in the specific removal of group I introns in mitochondrial encoded transcripts.</text>
</comment>
<dbReference type="InterPro" id="IPR057027">
    <property type="entry name" value="TPR_mt"/>
</dbReference>
<reference evidence="8 9" key="1">
    <citation type="submission" date="2024-04" db="EMBL/GenBank/DDBJ databases">
        <title>genome sequences of Mucor flavus KT1a and Helicostylum pulchrum KT1b strains isolation_sourced from the surface of a dry-aged beef.</title>
        <authorList>
            <person name="Toyotome T."/>
            <person name="Hosono M."/>
            <person name="Torimaru M."/>
            <person name="Fukuda K."/>
            <person name="Mikami N."/>
        </authorList>
    </citation>
    <scope>NUCLEOTIDE SEQUENCE [LARGE SCALE GENOMIC DNA]</scope>
    <source>
        <strain evidence="8 9">KT1b</strain>
    </source>
</reference>
<sequence length="654" mass="75930">MTRGTKSLWPLVSRTTKQLPRFTRPSIQPATLYPVYRSFTTTTVGNPTQQPTDEWKAYCEKVENAATQPINAQDYIDMCSSTQADTSLTKSEKIKRLQRILRHIHQQKEIQPELNHVFQRACNMLMYVYISHGNLRSARLVFDGLADSSCSVNQISIRTIIHGIQKHGNKTELHQFIKTLEDKQLLSKKDTSFYVTMIYALKQFGDVRGCQFYFSEMVKAGLDTDETSYRAMMEVYRNAKRYDHVLQLYHTMKQKNITISLRTYGVILSALSRDKDLHGELVQVYDELKSTNSKLPATIYIAMKWDPLQALKDMKEKNQSPEIRDYNEFLANYVKRNKFKEALQVYHIMKRDESIDMDVYSYGIVMDVLVKDLEQSPDSVFELYKEMKDRDIKPDAVVYTSLLSACNRSQDLERAMSLLEEMEQYGTKPNEYTFNSILSILSTMERTSAKDLDRASLIWDKMTSLGIHPDTRTYNTYLSIISKLIQPVSETEDQVVDSTLWGEDEQEEHVPRTVREMLRLYRYMRRNHHHKIQPDFATYTIVINSLSAAGQLRSALQVYSDAKMSRVTLPVSAYNEIMRALQRGGKISEAMNVWYDMKIQGVLPDTATYEIVLEACEQLGLTDTLTSIRNQRKSDFNRLLDLDTKKQNRMKNFK</sequence>
<evidence type="ECO:0008006" key="10">
    <source>
        <dbReference type="Google" id="ProtNLM"/>
    </source>
</evidence>
<dbReference type="Proteomes" id="UP001476247">
    <property type="component" value="Unassembled WGS sequence"/>
</dbReference>
<feature type="repeat" description="PPR" evidence="5">
    <location>
        <begin position="395"/>
        <end position="429"/>
    </location>
</feature>
<comment type="subunit">
    <text evidence="4">Binds to mitochondrial small subunit 15S rRNA.</text>
</comment>
<comment type="similarity">
    <text evidence="1">Belongs to the CCM1 family.</text>
</comment>
<dbReference type="InterPro" id="IPR002885">
    <property type="entry name" value="PPR_rpt"/>
</dbReference>
<feature type="repeat" description="PPR" evidence="5">
    <location>
        <begin position="225"/>
        <end position="259"/>
    </location>
</feature>
<evidence type="ECO:0000256" key="1">
    <source>
        <dbReference type="ARBA" id="ARBA00006192"/>
    </source>
</evidence>
<dbReference type="Gene3D" id="1.25.40.10">
    <property type="entry name" value="Tetratricopeptide repeat domain"/>
    <property type="match status" value="4"/>
</dbReference>
<protein>
    <recommendedName>
        <fullName evidence="10">Pentacotripeptide-repeat region of PRORP domain-containing protein</fullName>
    </recommendedName>
</protein>
<evidence type="ECO:0000256" key="3">
    <source>
        <dbReference type="ARBA" id="ARBA00044493"/>
    </source>
</evidence>
<feature type="domain" description="Pentatricopeptide repeat-containing protein-mitochondrial" evidence="7">
    <location>
        <begin position="219"/>
        <end position="299"/>
    </location>
</feature>
<evidence type="ECO:0000256" key="4">
    <source>
        <dbReference type="ARBA" id="ARBA00044511"/>
    </source>
</evidence>
<dbReference type="Pfam" id="PF17177">
    <property type="entry name" value="PPR_long"/>
    <property type="match status" value="1"/>
</dbReference>
<gene>
    <name evidence="8" type="ORF">HPULCUR_005596</name>
</gene>
<evidence type="ECO:0000259" key="6">
    <source>
        <dbReference type="Pfam" id="PF17177"/>
    </source>
</evidence>
<evidence type="ECO:0000259" key="7">
    <source>
        <dbReference type="Pfam" id="PF23276"/>
    </source>
</evidence>
<dbReference type="Pfam" id="PF13041">
    <property type="entry name" value="PPR_2"/>
    <property type="match status" value="1"/>
</dbReference>
<evidence type="ECO:0000313" key="8">
    <source>
        <dbReference type="EMBL" id="GAA5800171.1"/>
    </source>
</evidence>
<evidence type="ECO:0000313" key="9">
    <source>
        <dbReference type="Proteomes" id="UP001476247"/>
    </source>
</evidence>
<keyword evidence="2" id="KW-0677">Repeat</keyword>
<accession>A0ABP9XZM3</accession>
<feature type="repeat" description="PPR" evidence="5">
    <location>
        <begin position="535"/>
        <end position="569"/>
    </location>
</feature>
<feature type="repeat" description="PPR" evidence="5">
    <location>
        <begin position="570"/>
        <end position="604"/>
    </location>
</feature>
<dbReference type="InterPro" id="IPR033443">
    <property type="entry name" value="PROP1-like_PPR_dom"/>
</dbReference>
<dbReference type="PANTHER" id="PTHR47447:SF17">
    <property type="entry name" value="OS12G0638900 PROTEIN"/>
    <property type="match status" value="1"/>
</dbReference>
<dbReference type="InterPro" id="IPR011990">
    <property type="entry name" value="TPR-like_helical_dom_sf"/>
</dbReference>
<dbReference type="PROSITE" id="PS51375">
    <property type="entry name" value="PPR"/>
    <property type="match status" value="5"/>
</dbReference>
<comment type="caution">
    <text evidence="8">The sequence shown here is derived from an EMBL/GenBank/DDBJ whole genome shotgun (WGS) entry which is preliminary data.</text>
</comment>
<proteinExistence type="inferred from homology"/>
<name>A0ABP9XZM3_9FUNG</name>
<dbReference type="PANTHER" id="PTHR47447">
    <property type="entry name" value="OS03G0856100 PROTEIN"/>
    <property type="match status" value="1"/>
</dbReference>
<dbReference type="NCBIfam" id="TIGR00756">
    <property type="entry name" value="PPR"/>
    <property type="match status" value="4"/>
</dbReference>
<feature type="domain" description="PROP1-like PPR" evidence="6">
    <location>
        <begin position="315"/>
        <end position="480"/>
    </location>
</feature>
<keyword evidence="9" id="KW-1185">Reference proteome</keyword>
<evidence type="ECO:0000256" key="5">
    <source>
        <dbReference type="PROSITE-ProRule" id="PRU00708"/>
    </source>
</evidence>
<dbReference type="Pfam" id="PF23276">
    <property type="entry name" value="TPR_24"/>
    <property type="match status" value="1"/>
</dbReference>
<dbReference type="EMBL" id="BAABUJ010000014">
    <property type="protein sequence ID" value="GAA5800171.1"/>
    <property type="molecule type" value="Genomic_DNA"/>
</dbReference>
<dbReference type="Pfam" id="PF01535">
    <property type="entry name" value="PPR"/>
    <property type="match status" value="1"/>
</dbReference>